<sequence length="356" mass="38430">MAPVILRAKQEVGLEVKVCITGQHRQMLDQVMGLFQITADFDLDLMKTGQTLTSLTCDVLSACKDVMEVAKPDLVLVHGDTTTTMAASLAAFYARIPVAHIEAGLRTGDIYSPWPEELNRKLTGAIASLHFAPTEGARANLLREGVADRSIQVTGNTVVDALQIGAQRIAQTPTLAASLDEQLAFVDPNRQLILVTGHRRENFGEGFVGICQAIQVIAKRADVQIVYPVHLNPKVQQPVNQMLGGIPNVVLVPPMEYLPFLHLLGKAKLVLTDSGGIQEEAPALGKPVLVMRNTTERPEAIEAGTARLVGTDPAAIEAAVHLLLDDAQAYARMARAHNPFGDGHASERIVNRLMQS</sequence>
<protein>
    <recommendedName>
        <fullName evidence="4">UDP-N-acetylglucosamine 2-epimerase (non-hydrolyzing)</fullName>
        <ecNumber evidence="4">5.1.3.14</ecNumber>
    </recommendedName>
</protein>
<dbReference type="AlphaFoldDB" id="A0A4V6PV58"/>
<evidence type="ECO:0000256" key="2">
    <source>
        <dbReference type="ARBA" id="ARBA00036080"/>
    </source>
</evidence>
<dbReference type="PANTHER" id="PTHR43174:SF2">
    <property type="entry name" value="UDP-N-ACETYLGLUCOSAMINE 2-EPIMERASE"/>
    <property type="match status" value="1"/>
</dbReference>
<gene>
    <name evidence="7" type="ORF">DES47_103418</name>
</gene>
<dbReference type="InterPro" id="IPR029767">
    <property type="entry name" value="WecB-like"/>
</dbReference>
<dbReference type="Gene3D" id="3.40.50.2000">
    <property type="entry name" value="Glycogen Phosphorylase B"/>
    <property type="match status" value="2"/>
</dbReference>
<reference evidence="7 8" key="1">
    <citation type="submission" date="2019-03" db="EMBL/GenBank/DDBJ databases">
        <title>Genomic Encyclopedia of Type Strains, Phase IV (KMG-IV): sequencing the most valuable type-strain genomes for metagenomic binning, comparative biology and taxonomic classification.</title>
        <authorList>
            <person name="Goeker M."/>
        </authorList>
    </citation>
    <scope>NUCLEOTIDE SEQUENCE [LARGE SCALE GENOMIC DNA]</scope>
    <source>
        <strain evidence="7 8">DSM 16998</strain>
    </source>
</reference>
<dbReference type="EC" id="5.1.3.14" evidence="4"/>
<evidence type="ECO:0000256" key="1">
    <source>
        <dbReference type="ARBA" id="ARBA00023235"/>
    </source>
</evidence>
<dbReference type="SUPFAM" id="SSF53756">
    <property type="entry name" value="UDP-Glycosyltransferase/glycogen phosphorylase"/>
    <property type="match status" value="1"/>
</dbReference>
<evidence type="ECO:0000313" key="7">
    <source>
        <dbReference type="EMBL" id="TDP71437.1"/>
    </source>
</evidence>
<keyword evidence="8" id="KW-1185">Reference proteome</keyword>
<dbReference type="CDD" id="cd03786">
    <property type="entry name" value="GTB_UDP-GlcNAc_2-Epimerase"/>
    <property type="match status" value="1"/>
</dbReference>
<evidence type="ECO:0000313" key="8">
    <source>
        <dbReference type="Proteomes" id="UP000295361"/>
    </source>
</evidence>
<accession>A0A4V6PV58</accession>
<evidence type="ECO:0000256" key="4">
    <source>
        <dbReference type="ARBA" id="ARBA00038858"/>
    </source>
</evidence>
<evidence type="ECO:0000259" key="6">
    <source>
        <dbReference type="Pfam" id="PF02350"/>
    </source>
</evidence>
<name>A0A4V6PV58_9BURK</name>
<comment type="caution">
    <text evidence="7">The sequence shown here is derived from an EMBL/GenBank/DDBJ whole genome shotgun (WGS) entry which is preliminary data.</text>
</comment>
<organism evidence="7 8">
    <name type="scientific">Roseateles toxinivorans</name>
    <dbReference type="NCBI Taxonomy" id="270368"/>
    <lineage>
        <taxon>Bacteria</taxon>
        <taxon>Pseudomonadati</taxon>
        <taxon>Pseudomonadota</taxon>
        <taxon>Betaproteobacteria</taxon>
        <taxon>Burkholderiales</taxon>
        <taxon>Sphaerotilaceae</taxon>
        <taxon>Roseateles</taxon>
    </lineage>
</organism>
<feature type="domain" description="UDP-N-acetylglucosamine 2-epimerase" evidence="6">
    <location>
        <begin position="9"/>
        <end position="353"/>
    </location>
</feature>
<dbReference type="Proteomes" id="UP000295361">
    <property type="component" value="Unassembled WGS sequence"/>
</dbReference>
<evidence type="ECO:0000256" key="5">
    <source>
        <dbReference type="RuleBase" id="RU003513"/>
    </source>
</evidence>
<dbReference type="FunCoup" id="A0A4V6PV58">
    <property type="interactions" value="454"/>
</dbReference>
<evidence type="ECO:0000256" key="3">
    <source>
        <dbReference type="ARBA" id="ARBA00038209"/>
    </source>
</evidence>
<dbReference type="NCBIfam" id="TIGR00236">
    <property type="entry name" value="wecB"/>
    <property type="match status" value="1"/>
</dbReference>
<comment type="similarity">
    <text evidence="3 5">Belongs to the UDP-N-acetylglucosamine 2-epimerase family.</text>
</comment>
<dbReference type="InterPro" id="IPR003331">
    <property type="entry name" value="UDP_GlcNAc_Epimerase_2_dom"/>
</dbReference>
<comment type="catalytic activity">
    <reaction evidence="2">
        <text>UDP-N-acetyl-alpha-D-glucosamine = UDP-N-acetyl-alpha-D-mannosamine</text>
        <dbReference type="Rhea" id="RHEA:17213"/>
        <dbReference type="ChEBI" id="CHEBI:57705"/>
        <dbReference type="ChEBI" id="CHEBI:68623"/>
        <dbReference type="EC" id="5.1.3.14"/>
    </reaction>
</comment>
<dbReference type="GO" id="GO:0008761">
    <property type="term" value="F:UDP-N-acetylglucosamine 2-epimerase activity"/>
    <property type="evidence" value="ECO:0007669"/>
    <property type="project" value="UniProtKB-EC"/>
</dbReference>
<dbReference type="EMBL" id="SNXS01000003">
    <property type="protein sequence ID" value="TDP71437.1"/>
    <property type="molecule type" value="Genomic_DNA"/>
</dbReference>
<dbReference type="InParanoid" id="A0A4V6PV58"/>
<dbReference type="PANTHER" id="PTHR43174">
    <property type="entry name" value="UDP-N-ACETYLGLUCOSAMINE 2-EPIMERASE"/>
    <property type="match status" value="1"/>
</dbReference>
<dbReference type="Pfam" id="PF02350">
    <property type="entry name" value="Epimerase_2"/>
    <property type="match status" value="1"/>
</dbReference>
<keyword evidence="1 5" id="KW-0413">Isomerase</keyword>
<proteinExistence type="inferred from homology"/>